<sequence>MAMMMMMMMMMGVSARDQSGSHNLLTHFVRNCLVPQKGRTLPQSTAPRRAFLGLTIQPAPHTFLEEGHQTRYQIGCQLIISSFTSLTSPPHEVISDAATGIRLEFQQGSPAPREEGRATLIVNFPPKTHFSMVKASLPQCSISFNAAAAPTSPALRNGDDRPSRVHCLRKCGRAANTEITGLPPSQSRHRRRICRKLYFYSKSIKYEPLLEIWSRAHHPTHDGAGTRPHRLGPSVPAPEFG</sequence>
<name>A0A2M4DIZ8_ANODA</name>
<organism evidence="3">
    <name type="scientific">Anopheles darlingi</name>
    <name type="common">Mosquito</name>
    <dbReference type="NCBI Taxonomy" id="43151"/>
    <lineage>
        <taxon>Eukaryota</taxon>
        <taxon>Metazoa</taxon>
        <taxon>Ecdysozoa</taxon>
        <taxon>Arthropoda</taxon>
        <taxon>Hexapoda</taxon>
        <taxon>Insecta</taxon>
        <taxon>Pterygota</taxon>
        <taxon>Neoptera</taxon>
        <taxon>Endopterygota</taxon>
        <taxon>Diptera</taxon>
        <taxon>Nematocera</taxon>
        <taxon>Culicoidea</taxon>
        <taxon>Culicidae</taxon>
        <taxon>Anophelinae</taxon>
        <taxon>Anopheles</taxon>
    </lineage>
</organism>
<reference evidence="3" key="1">
    <citation type="submission" date="2018-01" db="EMBL/GenBank/DDBJ databases">
        <title>An insight into the sialome of Amazonian anophelines.</title>
        <authorList>
            <person name="Ribeiro J.M."/>
            <person name="Scarpassa V."/>
            <person name="Calvo E."/>
        </authorList>
    </citation>
    <scope>NUCLEOTIDE SEQUENCE</scope>
</reference>
<evidence type="ECO:0000256" key="1">
    <source>
        <dbReference type="SAM" id="MobiDB-lite"/>
    </source>
</evidence>
<feature type="signal peptide" evidence="2">
    <location>
        <begin position="1"/>
        <end position="15"/>
    </location>
</feature>
<dbReference type="EMBL" id="GGFL01013317">
    <property type="protein sequence ID" value="MBW77495.1"/>
    <property type="molecule type" value="Transcribed_RNA"/>
</dbReference>
<evidence type="ECO:0000313" key="3">
    <source>
        <dbReference type="EMBL" id="MBW77495.1"/>
    </source>
</evidence>
<keyword evidence="2" id="KW-0732">Signal</keyword>
<feature type="chain" id="PRO_5014811634" evidence="2">
    <location>
        <begin position="16"/>
        <end position="241"/>
    </location>
</feature>
<feature type="region of interest" description="Disordered" evidence="1">
    <location>
        <begin position="218"/>
        <end position="241"/>
    </location>
</feature>
<protein>
    <submittedName>
        <fullName evidence="3">Putative secreted protein</fullName>
    </submittedName>
</protein>
<evidence type="ECO:0000256" key="2">
    <source>
        <dbReference type="SAM" id="SignalP"/>
    </source>
</evidence>
<dbReference type="AlphaFoldDB" id="A0A2M4DIZ8"/>
<proteinExistence type="predicted"/>
<accession>A0A2M4DIZ8</accession>